<name>A0A1F8BLS2_9BACT</name>
<dbReference type="AlphaFoldDB" id="A0A1F8BLS2"/>
<reference evidence="3 4" key="1">
    <citation type="journal article" date="2016" name="Nat. Commun.">
        <title>Thousands of microbial genomes shed light on interconnected biogeochemical processes in an aquifer system.</title>
        <authorList>
            <person name="Anantharaman K."/>
            <person name="Brown C.T."/>
            <person name="Hug L.A."/>
            <person name="Sharon I."/>
            <person name="Castelle C.J."/>
            <person name="Probst A.J."/>
            <person name="Thomas B.C."/>
            <person name="Singh A."/>
            <person name="Wilkins M.J."/>
            <person name="Karaoz U."/>
            <person name="Brodie E.L."/>
            <person name="Williams K.H."/>
            <person name="Hubbard S.S."/>
            <person name="Banfield J.F."/>
        </authorList>
    </citation>
    <scope>NUCLEOTIDE SEQUENCE [LARGE SCALE GENOMIC DNA]</scope>
</reference>
<comment type="caution">
    <text evidence="3">The sequence shown here is derived from an EMBL/GenBank/DDBJ whole genome shotgun (WGS) entry which is preliminary data.</text>
</comment>
<keyword evidence="2" id="KW-1133">Transmembrane helix</keyword>
<sequence>MLINKNIIYFSVIIITLLIFLLKIKPISAAPTSNPIFATVEWVEGEIQHLLNVFNQHESQNQTDFDFINQRADRLEEENEELRNKIEDLENNSLPDGKWVHVCFDVATANLSVMKGGSCFPHVQWKIFVQCYPGTPCVPDNPVDSYYVSPQEQ</sequence>
<accession>A0A1F8BLS2</accession>
<organism evidence="3 4">
    <name type="scientific">Candidatus Woesebacteria bacterium RIFCSPLOWO2_01_FULL_39_25</name>
    <dbReference type="NCBI Taxonomy" id="1802521"/>
    <lineage>
        <taxon>Bacteria</taxon>
        <taxon>Candidatus Woeseibacteriota</taxon>
    </lineage>
</organism>
<protein>
    <submittedName>
        <fullName evidence="3">Uncharacterized protein</fullName>
    </submittedName>
</protein>
<evidence type="ECO:0000256" key="1">
    <source>
        <dbReference type="SAM" id="Coils"/>
    </source>
</evidence>
<evidence type="ECO:0000313" key="4">
    <source>
        <dbReference type="Proteomes" id="UP000176725"/>
    </source>
</evidence>
<proteinExistence type="predicted"/>
<dbReference type="STRING" id="1802521.A2893_05045"/>
<evidence type="ECO:0000313" key="3">
    <source>
        <dbReference type="EMBL" id="OGM64993.1"/>
    </source>
</evidence>
<feature type="transmembrane region" description="Helical" evidence="2">
    <location>
        <begin position="6"/>
        <end position="24"/>
    </location>
</feature>
<keyword evidence="2" id="KW-0812">Transmembrane</keyword>
<evidence type="ECO:0000256" key="2">
    <source>
        <dbReference type="SAM" id="Phobius"/>
    </source>
</evidence>
<keyword evidence="1" id="KW-0175">Coiled coil</keyword>
<gene>
    <name evidence="3" type="ORF">A2893_05045</name>
</gene>
<dbReference type="Proteomes" id="UP000176725">
    <property type="component" value="Unassembled WGS sequence"/>
</dbReference>
<feature type="coiled-coil region" evidence="1">
    <location>
        <begin position="65"/>
        <end position="92"/>
    </location>
</feature>
<keyword evidence="2" id="KW-0472">Membrane</keyword>
<dbReference type="EMBL" id="MGHH01000007">
    <property type="protein sequence ID" value="OGM64993.1"/>
    <property type="molecule type" value="Genomic_DNA"/>
</dbReference>